<proteinExistence type="predicted"/>
<accession>A0A8S5T4K1</accession>
<dbReference type="EMBL" id="BK032748">
    <property type="protein sequence ID" value="DAF58269.1"/>
    <property type="molecule type" value="Genomic_DNA"/>
</dbReference>
<reference evidence="1" key="1">
    <citation type="journal article" date="2021" name="Proc. Natl. Acad. Sci. U.S.A.">
        <title>A Catalog of Tens of Thousands of Viruses from Human Metagenomes Reveals Hidden Associations with Chronic Diseases.</title>
        <authorList>
            <person name="Tisza M.J."/>
            <person name="Buck C.B."/>
        </authorList>
    </citation>
    <scope>NUCLEOTIDE SEQUENCE</scope>
    <source>
        <strain evidence="1">CtMBu2</strain>
    </source>
</reference>
<evidence type="ECO:0000313" key="1">
    <source>
        <dbReference type="EMBL" id="DAF58269.1"/>
    </source>
</evidence>
<organism evidence="1">
    <name type="scientific">Siphoviridae sp. ctMBu2</name>
    <dbReference type="NCBI Taxonomy" id="2827853"/>
    <lineage>
        <taxon>Viruses</taxon>
        <taxon>Duplodnaviria</taxon>
        <taxon>Heunggongvirae</taxon>
        <taxon>Uroviricota</taxon>
        <taxon>Caudoviricetes</taxon>
    </lineage>
</organism>
<name>A0A8S5T4K1_9CAUD</name>
<protein>
    <submittedName>
        <fullName evidence="1">Uncharacterized protein</fullName>
    </submittedName>
</protein>
<sequence>MSLTILRKRGRPYTAPRLNYQAGIASNNKVTRTTILMSAFIS</sequence>